<comment type="caution">
    <text evidence="1">The sequence shown here is derived from an EMBL/GenBank/DDBJ whole genome shotgun (WGS) entry which is preliminary data.</text>
</comment>
<sequence length="223" mass="24721">MNRSLTRAVQQAVRLVPHGDDPFTHLVEVEHLFPSYAFSDAPARWTPGEGFTEVMGGAWIRDNADGTQTAVVTGVGPKQLPAADGGTWTEEEIWTVTSADPAVFAWLDDKPDRITWALGREDVEIVREPYQGHPAEAWETYWYRFSLENRFVPERRADGRYTLTLACAPNDGWDGFGPLSLADASSRVLATFGGRATVRTSVSSSTSGRVPHPVTLMRMLTRR</sequence>
<dbReference type="RefSeq" id="WP_138057995.1">
    <property type="nucleotide sequence ID" value="NZ_VAWE01000002.1"/>
</dbReference>
<keyword evidence="2" id="KW-1185">Reference proteome</keyword>
<organism evidence="1 2">
    <name type="scientific">Streptomyces marianii</name>
    <dbReference type="NCBI Taxonomy" id="1817406"/>
    <lineage>
        <taxon>Bacteria</taxon>
        <taxon>Bacillati</taxon>
        <taxon>Actinomycetota</taxon>
        <taxon>Actinomycetes</taxon>
        <taxon>Kitasatosporales</taxon>
        <taxon>Streptomycetaceae</taxon>
        <taxon>Streptomyces</taxon>
    </lineage>
</organism>
<evidence type="ECO:0000313" key="1">
    <source>
        <dbReference type="EMBL" id="TLQ39183.1"/>
    </source>
</evidence>
<name>A0A5R9DVN3_9ACTN</name>
<reference evidence="1 2" key="1">
    <citation type="submission" date="2019-05" db="EMBL/GenBank/DDBJ databases">
        <title>Streptomyces marianii sp. nov., a novel marine actinomycete from southern coast of India.</title>
        <authorList>
            <person name="Iniyan A.M."/>
            <person name="Wink J."/>
            <person name="Ramprasad E."/>
            <person name="Ramana C.V."/>
            <person name="Bunk B."/>
            <person name="Sproer C."/>
            <person name="Joseph F.-J.R.S."/>
            <person name="Vincent S.G.P."/>
        </authorList>
    </citation>
    <scope>NUCLEOTIDE SEQUENCE [LARGE SCALE GENOMIC DNA]</scope>
    <source>
        <strain evidence="1 2">ICN19</strain>
    </source>
</reference>
<dbReference type="AlphaFoldDB" id="A0A5R9DVN3"/>
<accession>A0A5R9DVN3</accession>
<dbReference type="EMBL" id="VAWE01000002">
    <property type="protein sequence ID" value="TLQ39183.1"/>
    <property type="molecule type" value="Genomic_DNA"/>
</dbReference>
<protein>
    <submittedName>
        <fullName evidence="1">Uncharacterized protein</fullName>
    </submittedName>
</protein>
<dbReference type="OrthoDB" id="4054687at2"/>
<dbReference type="Proteomes" id="UP000305921">
    <property type="component" value="Unassembled WGS sequence"/>
</dbReference>
<proteinExistence type="predicted"/>
<gene>
    <name evidence="1" type="ORF">FEF34_37920</name>
</gene>
<evidence type="ECO:0000313" key="2">
    <source>
        <dbReference type="Proteomes" id="UP000305921"/>
    </source>
</evidence>